<reference evidence="2" key="1">
    <citation type="journal article" date="2021" name="Proc. Natl. Acad. Sci. U.S.A.">
        <title>A Catalog of Tens of Thousands of Viruses from Human Metagenomes Reveals Hidden Associations with Chronic Diseases.</title>
        <authorList>
            <person name="Tisza M.J."/>
            <person name="Buck C.B."/>
        </authorList>
    </citation>
    <scope>NUCLEOTIDE SEQUENCE</scope>
    <source>
        <strain evidence="2">CtPL34</strain>
    </source>
</reference>
<feature type="region of interest" description="Disordered" evidence="1">
    <location>
        <begin position="1"/>
        <end position="25"/>
    </location>
</feature>
<protein>
    <submittedName>
        <fullName evidence="2">Uncharacterized protein</fullName>
    </submittedName>
</protein>
<name>A0A8S5LX79_9CAUD</name>
<evidence type="ECO:0000313" key="2">
    <source>
        <dbReference type="EMBL" id="DAD74504.1"/>
    </source>
</evidence>
<evidence type="ECO:0000256" key="1">
    <source>
        <dbReference type="SAM" id="MobiDB-lite"/>
    </source>
</evidence>
<accession>A0A8S5LX79</accession>
<sequence>MSSSVPIRGSLPANSNRKPVERVTSKPAIVKDRTIQQKARDAFLGDDVKSVGDFLVWDVVVPAVKNTISDMVTTGVNRLLFGENRAPLSTARTDHTSYSRVYRDRGDASSRNRGFVKPVGQYDFSRIVIQSRTEAEEVLNNLDRTIEEYDFAAVSDFYDYVGVSKEYTDDRWGWRDLRGASIMRVAEGYVINLPRPESL</sequence>
<dbReference type="EMBL" id="BK014761">
    <property type="protein sequence ID" value="DAD74504.1"/>
    <property type="molecule type" value="Genomic_DNA"/>
</dbReference>
<proteinExistence type="predicted"/>
<organism evidence="2">
    <name type="scientific">Siphoviridae sp. ctPL34</name>
    <dbReference type="NCBI Taxonomy" id="2826322"/>
    <lineage>
        <taxon>Viruses</taxon>
        <taxon>Duplodnaviria</taxon>
        <taxon>Heunggongvirae</taxon>
        <taxon>Uroviricota</taxon>
        <taxon>Caudoviricetes</taxon>
    </lineage>
</organism>